<evidence type="ECO:0000313" key="1">
    <source>
        <dbReference type="EMBL" id="HBT48788.1"/>
    </source>
</evidence>
<dbReference type="Proteomes" id="UP000264445">
    <property type="component" value="Unassembled WGS sequence"/>
</dbReference>
<dbReference type="AlphaFoldDB" id="A0A357VKJ0"/>
<comment type="caution">
    <text evidence="1">The sequence shown here is derived from an EMBL/GenBank/DDBJ whole genome shotgun (WGS) entry which is preliminary data.</text>
</comment>
<reference evidence="1 2" key="1">
    <citation type="journal article" date="2018" name="Nat. Biotechnol.">
        <title>A standardized bacterial taxonomy based on genome phylogeny substantially revises the tree of life.</title>
        <authorList>
            <person name="Parks D.H."/>
            <person name="Chuvochina M."/>
            <person name="Waite D.W."/>
            <person name="Rinke C."/>
            <person name="Skarshewski A."/>
            <person name="Chaumeil P.A."/>
            <person name="Hugenholtz P."/>
        </authorList>
    </citation>
    <scope>NUCLEOTIDE SEQUENCE [LARGE SCALE GENOMIC DNA]</scope>
    <source>
        <strain evidence="1">UBA12544</strain>
    </source>
</reference>
<protein>
    <submittedName>
        <fullName evidence="1">Uncharacterized protein</fullName>
    </submittedName>
</protein>
<name>A0A357VKJ0_9THEO</name>
<accession>A0A357VKJ0</accession>
<gene>
    <name evidence="1" type="ORF">DEA61_02785</name>
</gene>
<organism evidence="1 2">
    <name type="scientific">Caldanaerobacter subterraneus</name>
    <dbReference type="NCBI Taxonomy" id="911092"/>
    <lineage>
        <taxon>Bacteria</taxon>
        <taxon>Bacillati</taxon>
        <taxon>Bacillota</taxon>
        <taxon>Clostridia</taxon>
        <taxon>Thermoanaerobacterales</taxon>
        <taxon>Thermoanaerobacteraceae</taxon>
        <taxon>Caldanaerobacter</taxon>
    </lineage>
</organism>
<proteinExistence type="predicted"/>
<evidence type="ECO:0000313" key="2">
    <source>
        <dbReference type="Proteomes" id="UP000264445"/>
    </source>
</evidence>
<dbReference type="EMBL" id="DOLB01000049">
    <property type="protein sequence ID" value="HBT48788.1"/>
    <property type="molecule type" value="Genomic_DNA"/>
</dbReference>
<sequence length="60" mass="6836">MGQFVGFLMTASVDKILSYLRTIAKTSREQGELFEQAEKSLPLVHCRTCRDSRCREGGRK</sequence>